<feature type="domain" description="AbiEi antitoxin N-terminal" evidence="1">
    <location>
        <begin position="12"/>
        <end position="58"/>
    </location>
</feature>
<dbReference type="AlphaFoldDB" id="A0A8T6QZK3"/>
<sequence>MTRPTTSLDPLALDLARQQHGVLTTAQLTATGLSAPTLVDLVGRGVLEHPGRGLYLVAETAATERRARLRQLVAGAFLLYPDAVLTGSSALMAHDVPLWGADLRRPAVLRPVGRSGGSGLVWVRPLRVGRSLGSSPWGPSVEMADALVQLAMDDGMAPGVVAMDAALRSGQVTREDLDQMVAAVQTWPHATRAVAAVRHCDGRRESVGESRCALDLAVAGIVATPQVDVRDDDGELVGRVDFLVEGTHVIVEFDGKVKYGSGDPAVLWAEKRREDRLRRLGYVVVRVTWADLEHPGRVAARVRAAIVAA</sequence>
<dbReference type="Pfam" id="PF13338">
    <property type="entry name" value="AbiEi_4"/>
    <property type="match status" value="1"/>
</dbReference>
<evidence type="ECO:0000259" key="1">
    <source>
        <dbReference type="Pfam" id="PF13338"/>
    </source>
</evidence>
<protein>
    <recommendedName>
        <fullName evidence="1">AbiEi antitoxin N-terminal domain-containing protein</fullName>
    </recommendedName>
</protein>
<accession>A0A8T6QZK3</accession>
<evidence type="ECO:0000313" key="2">
    <source>
        <dbReference type="EMBL" id="NHA66674.1"/>
    </source>
</evidence>
<organism evidence="2 3">
    <name type="scientific">Phycicoccus flavus</name>
    <dbReference type="NCBI Taxonomy" id="2502783"/>
    <lineage>
        <taxon>Bacteria</taxon>
        <taxon>Bacillati</taxon>
        <taxon>Actinomycetota</taxon>
        <taxon>Actinomycetes</taxon>
        <taxon>Micrococcales</taxon>
        <taxon>Intrasporangiaceae</taxon>
        <taxon>Phycicoccus</taxon>
    </lineage>
</organism>
<dbReference type="RefSeq" id="WP_165566126.1">
    <property type="nucleotide sequence ID" value="NZ_SAYU02000002.1"/>
</dbReference>
<dbReference type="Proteomes" id="UP000287866">
    <property type="component" value="Unassembled WGS sequence"/>
</dbReference>
<gene>
    <name evidence="2" type="ORF">EPD83_001235</name>
</gene>
<evidence type="ECO:0000313" key="3">
    <source>
        <dbReference type="Proteomes" id="UP000287866"/>
    </source>
</evidence>
<name>A0A8T6QZK3_9MICO</name>
<reference evidence="2" key="1">
    <citation type="submission" date="2020-03" db="EMBL/GenBank/DDBJ databases">
        <title>Phycicoccus flavus sp. nov., a novel endophytic actinobacterium isolated from branch of Kandelia candel.</title>
        <authorList>
            <person name="Tuo L."/>
        </authorList>
    </citation>
    <scope>NUCLEOTIDE SEQUENCE</scope>
    <source>
        <strain evidence="2">CMS6Z-2</strain>
    </source>
</reference>
<keyword evidence="3" id="KW-1185">Reference proteome</keyword>
<comment type="caution">
    <text evidence="2">The sequence shown here is derived from an EMBL/GenBank/DDBJ whole genome shotgun (WGS) entry which is preliminary data.</text>
</comment>
<dbReference type="InterPro" id="IPR025159">
    <property type="entry name" value="AbiEi_N"/>
</dbReference>
<proteinExistence type="predicted"/>
<dbReference type="EMBL" id="SAYU02000002">
    <property type="protein sequence ID" value="NHA66674.1"/>
    <property type="molecule type" value="Genomic_DNA"/>
</dbReference>